<sequence length="156" mass="16927">MSSLTTNQTRLLYIGLAAAAVGVVAYTVWGTDAAKSLPSSTSTSSKGTTSSGYKAPKPQSAAYTPSGDAQTWSVEDMKKFLSSRNMGVGHNPSKEELLAMVESKLHEPTSTGFDDPTEWSAEEMRQWLKDNKMDPGPHATRMELLAMVESKMHEPK</sequence>
<evidence type="ECO:0000313" key="3">
    <source>
        <dbReference type="EMBL" id="KAK5081245.1"/>
    </source>
</evidence>
<protein>
    <submittedName>
        <fullName evidence="3">Uncharacterized protein</fullName>
    </submittedName>
</protein>
<dbReference type="AlphaFoldDB" id="A0AAN7Y8M4"/>
<feature type="compositionally biased region" description="Low complexity" evidence="1">
    <location>
        <begin position="39"/>
        <end position="52"/>
    </location>
</feature>
<evidence type="ECO:0000256" key="1">
    <source>
        <dbReference type="SAM" id="MobiDB-lite"/>
    </source>
</evidence>
<gene>
    <name evidence="3" type="ORF">LTR05_008039</name>
</gene>
<proteinExistence type="predicted"/>
<keyword evidence="2" id="KW-0812">Transmembrane</keyword>
<name>A0AAN7Y8M4_9EURO</name>
<organism evidence="3 4">
    <name type="scientific">Lithohypha guttulata</name>
    <dbReference type="NCBI Taxonomy" id="1690604"/>
    <lineage>
        <taxon>Eukaryota</taxon>
        <taxon>Fungi</taxon>
        <taxon>Dikarya</taxon>
        <taxon>Ascomycota</taxon>
        <taxon>Pezizomycotina</taxon>
        <taxon>Eurotiomycetes</taxon>
        <taxon>Chaetothyriomycetidae</taxon>
        <taxon>Chaetothyriales</taxon>
        <taxon>Trichomeriaceae</taxon>
        <taxon>Lithohypha</taxon>
    </lineage>
</organism>
<reference evidence="3 4" key="1">
    <citation type="submission" date="2023-08" db="EMBL/GenBank/DDBJ databases">
        <title>Black Yeasts Isolated from many extreme environments.</title>
        <authorList>
            <person name="Coleine C."/>
            <person name="Stajich J.E."/>
            <person name="Selbmann L."/>
        </authorList>
    </citation>
    <scope>NUCLEOTIDE SEQUENCE [LARGE SCALE GENOMIC DNA]</scope>
    <source>
        <strain evidence="3 4">CCFEE 5910</strain>
    </source>
</reference>
<dbReference type="Proteomes" id="UP001309876">
    <property type="component" value="Unassembled WGS sequence"/>
</dbReference>
<dbReference type="EMBL" id="JAVRRJ010000010">
    <property type="protein sequence ID" value="KAK5081245.1"/>
    <property type="molecule type" value="Genomic_DNA"/>
</dbReference>
<keyword evidence="2" id="KW-0472">Membrane</keyword>
<feature type="region of interest" description="Disordered" evidence="1">
    <location>
        <begin position="35"/>
        <end position="69"/>
    </location>
</feature>
<evidence type="ECO:0000256" key="2">
    <source>
        <dbReference type="SAM" id="Phobius"/>
    </source>
</evidence>
<keyword evidence="4" id="KW-1185">Reference proteome</keyword>
<keyword evidence="2" id="KW-1133">Transmembrane helix</keyword>
<comment type="caution">
    <text evidence="3">The sequence shown here is derived from an EMBL/GenBank/DDBJ whole genome shotgun (WGS) entry which is preliminary data.</text>
</comment>
<feature type="transmembrane region" description="Helical" evidence="2">
    <location>
        <begin position="12"/>
        <end position="29"/>
    </location>
</feature>
<evidence type="ECO:0000313" key="4">
    <source>
        <dbReference type="Proteomes" id="UP001309876"/>
    </source>
</evidence>
<accession>A0AAN7Y8M4</accession>